<evidence type="ECO:0000256" key="2">
    <source>
        <dbReference type="ARBA" id="ARBA00047806"/>
    </source>
</evidence>
<comment type="similarity">
    <text evidence="4">Belongs to the MsrA Met sulfoxide reductase family.</text>
</comment>
<dbReference type="EC" id="1.8.4.11" evidence="4"/>
<dbReference type="SUPFAM" id="SSF55068">
    <property type="entry name" value="Peptide methionine sulfoxide reductase"/>
    <property type="match status" value="1"/>
</dbReference>
<dbReference type="GO" id="GO:0008113">
    <property type="term" value="F:peptide-methionine (S)-S-oxide reductase activity"/>
    <property type="evidence" value="ECO:0007669"/>
    <property type="project" value="UniProtKB-UniRule"/>
</dbReference>
<dbReference type="InterPro" id="IPR050162">
    <property type="entry name" value="MsrA_MetSO_reductase"/>
</dbReference>
<dbReference type="Gene3D" id="3.30.1060.10">
    <property type="entry name" value="Peptide methionine sulphoxide reductase MsrA"/>
    <property type="match status" value="1"/>
</dbReference>
<feature type="active site" evidence="4">
    <location>
        <position position="56"/>
    </location>
</feature>
<dbReference type="GO" id="GO:0033744">
    <property type="term" value="F:L-methionine:thioredoxin-disulfide S-oxidoreductase activity"/>
    <property type="evidence" value="ECO:0007669"/>
    <property type="project" value="RHEA"/>
</dbReference>
<dbReference type="HAMAP" id="MF_01401">
    <property type="entry name" value="MsrA"/>
    <property type="match status" value="1"/>
</dbReference>
<dbReference type="AlphaFoldDB" id="A0A5C4U1E9"/>
<dbReference type="GO" id="GO:0005737">
    <property type="term" value="C:cytoplasm"/>
    <property type="evidence" value="ECO:0007669"/>
    <property type="project" value="TreeGrafter"/>
</dbReference>
<keyword evidence="1 4" id="KW-0560">Oxidoreductase</keyword>
<proteinExistence type="inferred from homology"/>
<dbReference type="OrthoDB" id="4174719at2"/>
<dbReference type="NCBIfam" id="TIGR00401">
    <property type="entry name" value="msrA"/>
    <property type="match status" value="1"/>
</dbReference>
<dbReference type="RefSeq" id="WP_139466411.1">
    <property type="nucleotide sequence ID" value="NZ_VDHJ01000019.1"/>
</dbReference>
<dbReference type="PANTHER" id="PTHR42799:SF2">
    <property type="entry name" value="MITOCHONDRIAL PEPTIDE METHIONINE SULFOXIDE REDUCTASE"/>
    <property type="match status" value="1"/>
</dbReference>
<evidence type="ECO:0000256" key="3">
    <source>
        <dbReference type="ARBA" id="ARBA00048782"/>
    </source>
</evidence>
<feature type="domain" description="Peptide methionine sulphoxide reductase MsrA" evidence="5">
    <location>
        <begin position="50"/>
        <end position="210"/>
    </location>
</feature>
<dbReference type="EMBL" id="VDHJ01000019">
    <property type="protein sequence ID" value="TNL94645.1"/>
    <property type="molecule type" value="Genomic_DNA"/>
</dbReference>
<evidence type="ECO:0000259" key="5">
    <source>
        <dbReference type="Pfam" id="PF01625"/>
    </source>
</evidence>
<evidence type="ECO:0000313" key="7">
    <source>
        <dbReference type="Proteomes" id="UP000312032"/>
    </source>
</evidence>
<dbReference type="Proteomes" id="UP000312032">
    <property type="component" value="Unassembled WGS sequence"/>
</dbReference>
<comment type="catalytic activity">
    <reaction evidence="2 4">
        <text>L-methionyl-[protein] + [thioredoxin]-disulfide + H2O = L-methionyl-(S)-S-oxide-[protein] + [thioredoxin]-dithiol</text>
        <dbReference type="Rhea" id="RHEA:14217"/>
        <dbReference type="Rhea" id="RHEA-COMP:10698"/>
        <dbReference type="Rhea" id="RHEA-COMP:10700"/>
        <dbReference type="Rhea" id="RHEA-COMP:12313"/>
        <dbReference type="Rhea" id="RHEA-COMP:12315"/>
        <dbReference type="ChEBI" id="CHEBI:15377"/>
        <dbReference type="ChEBI" id="CHEBI:16044"/>
        <dbReference type="ChEBI" id="CHEBI:29950"/>
        <dbReference type="ChEBI" id="CHEBI:44120"/>
        <dbReference type="ChEBI" id="CHEBI:50058"/>
        <dbReference type="EC" id="1.8.4.11"/>
    </reaction>
</comment>
<dbReference type="PANTHER" id="PTHR42799">
    <property type="entry name" value="MITOCHONDRIAL PEPTIDE METHIONINE SULFOXIDE REDUCTASE"/>
    <property type="match status" value="1"/>
</dbReference>
<gene>
    <name evidence="4 6" type="primary">msrA</name>
    <name evidence="6" type="ORF">FHE74_10215</name>
</gene>
<dbReference type="GO" id="GO:0034599">
    <property type="term" value="P:cellular response to oxidative stress"/>
    <property type="evidence" value="ECO:0007669"/>
    <property type="project" value="TreeGrafter"/>
</dbReference>
<dbReference type="Pfam" id="PF01625">
    <property type="entry name" value="PMSR"/>
    <property type="match status" value="1"/>
</dbReference>
<organism evidence="6 7">
    <name type="scientific">Corynebacterium tapiri</name>
    <dbReference type="NCBI Taxonomy" id="1448266"/>
    <lineage>
        <taxon>Bacteria</taxon>
        <taxon>Bacillati</taxon>
        <taxon>Actinomycetota</taxon>
        <taxon>Actinomycetes</taxon>
        <taxon>Mycobacteriales</taxon>
        <taxon>Corynebacteriaceae</taxon>
        <taxon>Corynebacterium</taxon>
    </lineage>
</organism>
<reference evidence="6 7" key="1">
    <citation type="submission" date="2019-06" db="EMBL/GenBank/DDBJ databases">
        <authorList>
            <person name="Li J."/>
        </authorList>
    </citation>
    <scope>NUCLEOTIDE SEQUENCE [LARGE SCALE GENOMIC DNA]</scope>
    <source>
        <strain evidence="6 7">LMG 28165</strain>
    </source>
</reference>
<name>A0A5C4U1E9_9CORY</name>
<evidence type="ECO:0000313" key="6">
    <source>
        <dbReference type="EMBL" id="TNL94645.1"/>
    </source>
</evidence>
<comment type="catalytic activity">
    <reaction evidence="3 4">
        <text>[thioredoxin]-disulfide + L-methionine + H2O = L-methionine (S)-S-oxide + [thioredoxin]-dithiol</text>
        <dbReference type="Rhea" id="RHEA:19993"/>
        <dbReference type="Rhea" id="RHEA-COMP:10698"/>
        <dbReference type="Rhea" id="RHEA-COMP:10700"/>
        <dbReference type="ChEBI" id="CHEBI:15377"/>
        <dbReference type="ChEBI" id="CHEBI:29950"/>
        <dbReference type="ChEBI" id="CHEBI:50058"/>
        <dbReference type="ChEBI" id="CHEBI:57844"/>
        <dbReference type="ChEBI" id="CHEBI:58772"/>
        <dbReference type="EC" id="1.8.4.11"/>
    </reaction>
</comment>
<protein>
    <recommendedName>
        <fullName evidence="4">Peptide methionine sulfoxide reductase MsrA</fullName>
        <shortName evidence="4">Protein-methionine-S-oxide reductase</shortName>
        <ecNumber evidence="4">1.8.4.11</ecNumber>
    </recommendedName>
    <alternativeName>
        <fullName evidence="4">Peptide-methionine (S)-S-oxide reductase</fullName>
        <shortName evidence="4">Peptide Met(O) reductase</shortName>
    </alternativeName>
</protein>
<accession>A0A5C4U1E9</accession>
<dbReference type="InterPro" id="IPR002569">
    <property type="entry name" value="Met_Sox_Rdtase_MsrA_dom"/>
</dbReference>
<comment type="function">
    <text evidence="4">Has an important function as a repair enzyme for proteins that have been inactivated by oxidation. Catalyzes the reversible oxidation-reduction of methionine sulfoxide in proteins to methionine.</text>
</comment>
<evidence type="ECO:0000256" key="1">
    <source>
        <dbReference type="ARBA" id="ARBA00023002"/>
    </source>
</evidence>
<keyword evidence="7" id="KW-1185">Reference proteome</keyword>
<evidence type="ECO:0000256" key="4">
    <source>
        <dbReference type="HAMAP-Rule" id="MF_01401"/>
    </source>
</evidence>
<comment type="caution">
    <text evidence="6">The sequence shown here is derived from an EMBL/GenBank/DDBJ whole genome shotgun (WGS) entry which is preliminary data.</text>
</comment>
<dbReference type="InterPro" id="IPR036509">
    <property type="entry name" value="Met_Sox_Rdtase_MsrA_sf"/>
</dbReference>
<sequence>MPWMFKRTPELVAAEDALKGGSAPVLENPQPHTVLGTPITGPWREGQKSVLIGMGCFWGAEKHLWLLDGVESTSVGYAGGVTPNPTYREVCTGRTNHTEVVEVVYDPKKITLEDIVAVALEDHDPTQGFRQGNDVGTQYRSAFYTVGPDAQADKEVIERMVADYGERLQAAGYGAVTTKIATLDETPAGEYYRAEDYHQQYLDKNPDGYCPTHATGVACRRPGA</sequence>